<feature type="disulfide bond" evidence="15">
    <location>
        <begin position="1567"/>
        <end position="1576"/>
    </location>
</feature>
<dbReference type="FunFam" id="2.10.25.10:FF:000031">
    <property type="entry name" value="neurogenic locus notch homolog protein 3"/>
    <property type="match status" value="1"/>
</dbReference>
<reference evidence="23" key="1">
    <citation type="journal article" date="2020" name="Nat. Ecol. Evol.">
        <title>Deeply conserved synteny resolves early events in vertebrate evolution.</title>
        <authorList>
            <person name="Simakov O."/>
            <person name="Marletaz F."/>
            <person name="Yue J.X."/>
            <person name="O'Connell B."/>
            <person name="Jenkins J."/>
            <person name="Brandt A."/>
            <person name="Calef R."/>
            <person name="Tung C.H."/>
            <person name="Huang T.K."/>
            <person name="Schmutz J."/>
            <person name="Satoh N."/>
            <person name="Yu J.K."/>
            <person name="Putnam N.H."/>
            <person name="Green R.E."/>
            <person name="Rokhsar D.S."/>
        </authorList>
    </citation>
    <scope>NUCLEOTIDE SEQUENCE [LARGE SCALE GENOMIC DNA]</scope>
    <source>
        <strain evidence="23">S238N-H82</strain>
    </source>
</reference>
<dbReference type="InterPro" id="IPR051022">
    <property type="entry name" value="Notch_Cell-Fate_Det"/>
</dbReference>
<feature type="domain" description="EGF-like" evidence="19">
    <location>
        <begin position="1427"/>
        <end position="1463"/>
    </location>
</feature>
<evidence type="ECO:0000256" key="3">
    <source>
        <dbReference type="ARBA" id="ARBA00022475"/>
    </source>
</evidence>
<feature type="disulfide bond" evidence="15">
    <location>
        <begin position="1529"/>
        <end position="1538"/>
    </location>
</feature>
<keyword evidence="10" id="KW-0106">Calcium</keyword>
<dbReference type="PANTHER" id="PTHR24049">
    <property type="entry name" value="CRUMBS FAMILY MEMBER"/>
    <property type="match status" value="1"/>
</dbReference>
<dbReference type="CDD" id="cd00033">
    <property type="entry name" value="CCP"/>
    <property type="match status" value="6"/>
</dbReference>
<dbReference type="GO" id="GO:0002064">
    <property type="term" value="P:epithelial cell development"/>
    <property type="evidence" value="ECO:0007669"/>
    <property type="project" value="UniProtKB-ARBA"/>
</dbReference>
<feature type="disulfide bond" evidence="15">
    <location>
        <begin position="1263"/>
        <end position="1272"/>
    </location>
</feature>
<dbReference type="GO" id="GO:0048598">
    <property type="term" value="P:embryonic morphogenesis"/>
    <property type="evidence" value="ECO:0007669"/>
    <property type="project" value="UniProtKB-ARBA"/>
</dbReference>
<dbReference type="GO" id="GO:0005509">
    <property type="term" value="F:calcium ion binding"/>
    <property type="evidence" value="ECO:0007669"/>
    <property type="project" value="InterPro"/>
</dbReference>
<feature type="disulfide bond" evidence="15">
    <location>
        <begin position="1795"/>
        <end position="1804"/>
    </location>
</feature>
<feature type="compositionally biased region" description="Low complexity" evidence="17">
    <location>
        <begin position="2294"/>
        <end position="2311"/>
    </location>
</feature>
<evidence type="ECO:0000259" key="19">
    <source>
        <dbReference type="PROSITE" id="PS50026"/>
    </source>
</evidence>
<feature type="domain" description="Sushi" evidence="21">
    <location>
        <begin position="199"/>
        <end position="262"/>
    </location>
</feature>
<feature type="disulfide bond" evidence="16">
    <location>
        <begin position="294"/>
        <end position="321"/>
    </location>
</feature>
<evidence type="ECO:0000256" key="12">
    <source>
        <dbReference type="ARBA" id="ARBA00023136"/>
    </source>
</evidence>
<feature type="domain" description="EGF-like" evidence="19">
    <location>
        <begin position="2052"/>
        <end position="2088"/>
    </location>
</feature>
<feature type="domain" description="EGF-like" evidence="19">
    <location>
        <begin position="1351"/>
        <end position="1387"/>
    </location>
</feature>
<dbReference type="InterPro" id="IPR000742">
    <property type="entry name" value="EGF"/>
</dbReference>
<dbReference type="InterPro" id="IPR000436">
    <property type="entry name" value="Sushi_SCR_CCP_dom"/>
</dbReference>
<dbReference type="InterPro" id="IPR001881">
    <property type="entry name" value="EGF-like_Ca-bd_dom"/>
</dbReference>
<evidence type="ECO:0000313" key="23">
    <source>
        <dbReference type="Proteomes" id="UP000001554"/>
    </source>
</evidence>
<feature type="domain" description="HYR" evidence="20">
    <location>
        <begin position="322"/>
        <end position="404"/>
    </location>
</feature>
<feature type="disulfide bond" evidence="15">
    <location>
        <begin position="1339"/>
        <end position="1348"/>
    </location>
</feature>
<feature type="domain" description="EGF-like" evidence="19">
    <location>
        <begin position="1123"/>
        <end position="1159"/>
    </location>
</feature>
<feature type="domain" description="HYR" evidence="20">
    <location>
        <begin position="533"/>
        <end position="617"/>
    </location>
</feature>
<feature type="disulfide bond" evidence="15">
    <location>
        <begin position="1036"/>
        <end position="1045"/>
    </location>
</feature>
<dbReference type="SMART" id="SM00181">
    <property type="entry name" value="EGF"/>
    <property type="match status" value="30"/>
</dbReference>
<dbReference type="GO" id="GO:0000902">
    <property type="term" value="P:cell morphogenesis"/>
    <property type="evidence" value="ECO:0007669"/>
    <property type="project" value="UniProtKB-ARBA"/>
</dbReference>
<accession>A0A9J7LBQ9</accession>
<evidence type="ECO:0000256" key="15">
    <source>
        <dbReference type="PROSITE-ProRule" id="PRU00076"/>
    </source>
</evidence>
<feature type="domain" description="EGF-like" evidence="19">
    <location>
        <begin position="1085"/>
        <end position="1121"/>
    </location>
</feature>
<dbReference type="OrthoDB" id="5945697at2759"/>
<keyword evidence="3" id="KW-1003">Cell membrane</keyword>
<dbReference type="GO" id="GO:0042063">
    <property type="term" value="P:gliogenesis"/>
    <property type="evidence" value="ECO:0007669"/>
    <property type="project" value="UniProtKB-ARBA"/>
</dbReference>
<dbReference type="PROSITE" id="PS01186">
    <property type="entry name" value="EGF_2"/>
    <property type="match status" value="24"/>
</dbReference>
<feature type="disulfide bond" evidence="15">
    <location>
        <begin position="1681"/>
        <end position="1690"/>
    </location>
</feature>
<dbReference type="FunFam" id="2.10.25.10:FF:000459">
    <property type="entry name" value="Axotactin, isoform B"/>
    <property type="match status" value="1"/>
</dbReference>
<dbReference type="Gene3D" id="2.10.25.10">
    <property type="entry name" value="Laminin"/>
    <property type="match status" value="28"/>
</dbReference>
<feature type="domain" description="EGF-like" evidence="19">
    <location>
        <begin position="2205"/>
        <end position="2241"/>
    </location>
</feature>
<keyword evidence="14" id="KW-0325">Glycoprotein</keyword>
<feature type="domain" description="HYR" evidence="20">
    <location>
        <begin position="113"/>
        <end position="198"/>
    </location>
</feature>
<keyword evidence="2" id="KW-0217">Developmental protein</keyword>
<dbReference type="SMART" id="SM00159">
    <property type="entry name" value="PTX"/>
    <property type="match status" value="1"/>
</dbReference>
<dbReference type="Pfam" id="PF00084">
    <property type="entry name" value="Sushi"/>
    <property type="match status" value="5"/>
</dbReference>
<dbReference type="KEGG" id="bfo:118417562"/>
<feature type="domain" description="Sushi" evidence="21">
    <location>
        <begin position="469"/>
        <end position="534"/>
    </location>
</feature>
<feature type="domain" description="EGF-like" evidence="19">
    <location>
        <begin position="1161"/>
        <end position="1197"/>
    </location>
</feature>
<feature type="domain" description="EGF-like" evidence="19">
    <location>
        <begin position="1389"/>
        <end position="1425"/>
    </location>
</feature>
<sequence>MSGCYGTSSEPYGKVCYFDCNAGYKRKTGSRSRQCKADGTWSGTELECEVETCPGLSIPPNGAISPSTCTSESHYGTVCRLSCNVGYQTSGPTEQTCNPGGLWSDQGKTTTCIDTQAPMFNNCPSDQTLYASQGETSVTTTWTVPTATDNSGDTPTVTRVEGNGPGSTFAEGTHSIKYTAVDSAGRNNDCSFRITVKVVYCSALNAPSSGRTTCDQNDRRYGTTCQFQCNLGYQLVGNDTSSCDRDSRNSGFWTSPAPSCEIVTCPSLTTPVHYTKSGCNKAQEDYNTVCTFYCNKGYSPKASIKRTCQQNGTWSGSALTCTDVTKPVFHGCPSDVYVTADDGEGSVNVTWTPPNATDSTGIVPTVTSTGVKTTFGEGSHHVTYTAEDGAGNRAKCQFAVVVTVHRCKILPPPAFGQFVSTCSNLRGSSCSMECHTRYRLTGSATRRCVVTNNGTTRYWDGVETKCEIFRCSPLSKPSHGTITPTSCTVQSVAETQCTYHCLPGFELQNGIKATECNATGHWSPGVSSTPTCRDVQQPVFTSCPNDVYLEPASGSGTVLVNWDKPRATDNTAVTITVSPSGTEPPSVFSIGTHDVTYTATDSAGLTATCTFSVTIRVHDCSSLNAPANGALACGSWFFGTYCDPNCEENSDFPAGYTPSTYYCDPSGIWVTVSSSPNAIKQGTINFYYNGDCSDPVVRQQIKDNFILVITTEYTLACRYAVLTDPASGGCSIDNVFVTCGTRSKRSLWQYLSRMVRQAPDDEIGLDFTLTVAPGNATINETTSDSVESALATMDSVFEGLKNATDTGELQLEVDGEALGAVPSSLQESEVVLQCPTGMAWNNDTQKCVGCPAGFYFNEGNNTCVDCPFHSYQDQHNQLSCKPCPAGTWTEDIGSRNDTYCKEMCQAGWYSSTGLQPCTECSLGTYQPNKGNTSCISCPSSQTTNATAATSADFCFDRCQAGYFSPNGLAPCTPCEQGEYQSAQQSTSCLQCPLGYTTASVASDSSADCFNIDGCASSPCVNSGTCSDRINAYLCQCLDGFLGDNCEIDIDECSSSPCVNGTCTDGIDGYTCVCTPGFTGEDCSTDIDDCEVNPCSNGAECIDGVNLFRCNCLSGYSGVLCDIEIDECEPRPCANNATCTDLVASYVCNCNAGYTGTHCEENIDDCDVSPCANSGTCADGINSYTCLCNEGFTGDDCEVNVDDCASTPCANNGTCVDAVAAYLCECVSGYAGTNCTEDFDECSSSPCQNGGTCKDMFDSYTCTCNQGYTGVNCEAEMDHCATSPCSNGATCIDKHLDFECQCGPGYEGVSCETEINECASSPCVNNGTCYDQVDGYICLCMDEYTGTNCESMFSPCESTPCHNGATCTDKYPDYECICPTGYGGSTCSINLPECASNPCNNGGTCVDGIGNFSCSCLSGFEGELCEAQINECERSGCENGGRCTDTYGGFNCDCPPGYNGTRCEVNIDDCATHGCTNGSECVDGIATYTCNCLSGYTGPTCSEDVDECSSNPCLNALNCNNLVDDYMCECQDGFTGKNCEINIDDCENVTCLNDGGCVDGVAGFICNCPDGFSGGVCEIDVDECASDPCQSSGTCMDDVNSYSCQCQTGYAGTNCELDIDECINSPCQNAAPCTNTHGDYSCACLSGYEGKDCDVNTDDCQGHACQNNGTCVDQLNNYTCLCAAGFTGDRCESDVDDCDFNSCQNGGTCVDGLNSVTCQCAPGYHGDFCETETDDCAALPCQNDGSCTDIGSDYRCDCMMGFNGKDCEMNIDDCVGHMCRNGADCKDGVGSYTCTCRPSFTGTYCETELSSDFDLVFDGSVDGYSSASYNIPDMTAVTVSFWMQTTDRRNYGTAFSYALSEEVGNDNAMTVSDYTAFTVYVNGEAAYSTHGIQDDNWHHIAVTWANSSGQWKLFDNGILVDEGSGLGIGNTISGGGLAAVGQEQDYLGGGFTPDEAFIGSLHGLNWWSRELSDSEITDLAMSCNHSLRGDVMTWADFLLNVEGNTNATAQSVCDDTKECLSSPCENNATCTDYLGGYRCTCLAGFTGVHCEVNIDECIETTCDNGGTCVDLVNDFFCSCPPAYHGKNCELDVTTCSPDPCEHGGNCTDSGGGTYSCSCSPGYSGNDCEVDVDECSSGPCTNGGTCVDMVNDYYCDCPNGFFGQNCDGEVDYCDPNLCQHGGTCQPITDDYNCTCSTGYMGYNCEIDIDECEGVECMNNGTCEDGIASYTCACVDGFTGTHCGTNIDECQGNPCENGGTCVDGVAAYTCNCPTKFTGDRCQLVILPILPQTTEAYSSTGQTPTPSPDTSDTGGISEQNSIPIIAGSVAGGAIVVLIVAGLGWVFFKSPTAASKITGLKYVRPPTPKVGVVDDAMVLFSLSTSDRAYVPVRAKENPCIIVEDLT</sequence>
<dbReference type="GO" id="GO:0048871">
    <property type="term" value="P:multicellular organismal-level homeostasis"/>
    <property type="evidence" value="ECO:0007669"/>
    <property type="project" value="UniProtKB-ARBA"/>
</dbReference>
<dbReference type="InterPro" id="IPR049883">
    <property type="entry name" value="NOTCH1_EGF-like"/>
</dbReference>
<dbReference type="GO" id="GO:0005112">
    <property type="term" value="F:Notch binding"/>
    <property type="evidence" value="ECO:0000318"/>
    <property type="project" value="GO_Central"/>
</dbReference>
<dbReference type="GO" id="GO:0050877">
    <property type="term" value="P:nervous system process"/>
    <property type="evidence" value="ECO:0007669"/>
    <property type="project" value="UniProtKB-ARBA"/>
</dbReference>
<dbReference type="Pfam" id="PF12661">
    <property type="entry name" value="hEGF"/>
    <property type="match status" value="13"/>
</dbReference>
<feature type="domain" description="EGF-like" evidence="19">
    <location>
        <begin position="1693"/>
        <end position="1729"/>
    </location>
</feature>
<feature type="domain" description="EGF-like" evidence="19">
    <location>
        <begin position="2014"/>
        <end position="2050"/>
    </location>
</feature>
<dbReference type="GO" id="GO:0048666">
    <property type="term" value="P:neuron development"/>
    <property type="evidence" value="ECO:0007669"/>
    <property type="project" value="UniProtKB-ARBA"/>
</dbReference>
<feature type="disulfide bond" evidence="15">
    <location>
        <begin position="2155"/>
        <end position="2164"/>
    </location>
</feature>
<keyword evidence="8" id="KW-0677">Repeat</keyword>
<gene>
    <name evidence="24" type="primary">LOC118417562</name>
</gene>
<feature type="disulfide bond" evidence="15">
    <location>
        <begin position="2193"/>
        <end position="2202"/>
    </location>
</feature>
<feature type="disulfide bond" evidence="15">
    <location>
        <begin position="1149"/>
        <end position="1158"/>
    </location>
</feature>
<feature type="disulfide bond" evidence="15">
    <location>
        <begin position="1073"/>
        <end position="1082"/>
    </location>
</feature>
<evidence type="ECO:0000259" key="21">
    <source>
        <dbReference type="PROSITE" id="PS50923"/>
    </source>
</evidence>
<evidence type="ECO:0000256" key="11">
    <source>
        <dbReference type="ARBA" id="ARBA00022989"/>
    </source>
</evidence>
<dbReference type="SUPFAM" id="SSF57535">
    <property type="entry name" value="Complement control module/SCR domain"/>
    <property type="match status" value="6"/>
</dbReference>
<dbReference type="PROSITE" id="PS01187">
    <property type="entry name" value="EGF_CA"/>
    <property type="match status" value="10"/>
</dbReference>
<reference evidence="24" key="2">
    <citation type="submission" date="2025-08" db="UniProtKB">
        <authorList>
            <consortium name="RefSeq"/>
        </authorList>
    </citation>
    <scope>IDENTIFICATION</scope>
    <source>
        <strain evidence="24">S238N-H82</strain>
        <tissue evidence="24">Testes</tissue>
    </source>
</reference>
<evidence type="ECO:0000256" key="10">
    <source>
        <dbReference type="ARBA" id="ARBA00022837"/>
    </source>
</evidence>
<dbReference type="SUPFAM" id="SSF57196">
    <property type="entry name" value="EGF/Laminin"/>
    <property type="match status" value="9"/>
</dbReference>
<feature type="disulfide bond" evidence="15">
    <location>
        <begin position="1491"/>
        <end position="1500"/>
    </location>
</feature>
<name>A0A9J7LBQ9_BRAFL</name>
<feature type="disulfide bond" evidence="16">
    <location>
        <begin position="265"/>
        <end position="308"/>
    </location>
</feature>
<keyword evidence="16" id="KW-0768">Sushi</keyword>
<evidence type="ECO:0000256" key="13">
    <source>
        <dbReference type="ARBA" id="ARBA00023157"/>
    </source>
</evidence>
<feature type="disulfide bond" evidence="15">
    <location>
        <begin position="1377"/>
        <end position="1386"/>
    </location>
</feature>
<keyword evidence="7" id="KW-0732">Signal</keyword>
<feature type="disulfide bond" evidence="15">
    <location>
        <begin position="1225"/>
        <end position="1234"/>
    </location>
</feature>
<dbReference type="GO" id="GO:0051241">
    <property type="term" value="P:negative regulation of multicellular organismal process"/>
    <property type="evidence" value="ECO:0007669"/>
    <property type="project" value="UniProtKB-ARBA"/>
</dbReference>
<feature type="domain" description="EGF-like" evidence="19">
    <location>
        <begin position="1541"/>
        <end position="1577"/>
    </location>
</feature>
<feature type="domain" description="EGF-like" evidence="19">
    <location>
        <begin position="1579"/>
        <end position="1615"/>
    </location>
</feature>
<dbReference type="GO" id="GO:0060562">
    <property type="term" value="P:epithelial tube morphogenesis"/>
    <property type="evidence" value="ECO:0007669"/>
    <property type="project" value="UniProtKB-ARBA"/>
</dbReference>
<dbReference type="GO" id="GO:0061326">
    <property type="term" value="P:renal tubule development"/>
    <property type="evidence" value="ECO:0007669"/>
    <property type="project" value="UniProtKB-ARBA"/>
</dbReference>
<dbReference type="InterPro" id="IPR035976">
    <property type="entry name" value="Sushi/SCR/CCP_sf"/>
</dbReference>
<dbReference type="FunFam" id="2.10.25.10:FF:000309">
    <property type="entry name" value="Uncharacterized protein, isoform A"/>
    <property type="match status" value="1"/>
</dbReference>
<keyword evidence="5" id="KW-0597">Phosphoprotein</keyword>
<dbReference type="FunFam" id="2.10.25.10:FF:000327">
    <property type="entry name" value="neurogenic locus notch homolog protein 4"/>
    <property type="match status" value="1"/>
</dbReference>
<dbReference type="GO" id="GO:0008593">
    <property type="term" value="P:regulation of Notch signaling pathway"/>
    <property type="evidence" value="ECO:0007669"/>
    <property type="project" value="UniProtKB-ARBA"/>
</dbReference>
<evidence type="ECO:0000256" key="17">
    <source>
        <dbReference type="SAM" id="MobiDB-lite"/>
    </source>
</evidence>
<protein>
    <submittedName>
        <fullName evidence="24">Neurogenic locus notch homolog protein 1-like</fullName>
    </submittedName>
</protein>
<feature type="disulfide bond" evidence="15">
    <location>
        <begin position="2117"/>
        <end position="2126"/>
    </location>
</feature>
<feature type="domain" description="Sushi" evidence="21">
    <location>
        <begin position="51"/>
        <end position="114"/>
    </location>
</feature>
<dbReference type="GO" id="GO:0051049">
    <property type="term" value="P:regulation of transport"/>
    <property type="evidence" value="ECO:0007669"/>
    <property type="project" value="UniProtKB-ARBA"/>
</dbReference>
<comment type="caution">
    <text evidence="15">Lacks conserved residue(s) required for the propagation of feature annotation.</text>
</comment>
<feature type="disulfide bond" evidence="15">
    <location>
        <begin position="1301"/>
        <end position="1310"/>
    </location>
</feature>
<evidence type="ECO:0000256" key="6">
    <source>
        <dbReference type="ARBA" id="ARBA00022692"/>
    </source>
</evidence>
<dbReference type="FunFam" id="2.10.25.10:FF:000123">
    <property type="entry name" value="Crumbs homolog 1 (Drosophila)"/>
    <property type="match status" value="1"/>
</dbReference>
<dbReference type="InterPro" id="IPR013320">
    <property type="entry name" value="ConA-like_dom_sf"/>
</dbReference>
<feature type="domain" description="EGF-like" evidence="19">
    <location>
        <begin position="2129"/>
        <end position="2165"/>
    </location>
</feature>
<dbReference type="GO" id="GO:0080090">
    <property type="term" value="P:regulation of primary metabolic process"/>
    <property type="evidence" value="ECO:0007669"/>
    <property type="project" value="UniProtKB-ARBA"/>
</dbReference>
<feature type="domain" description="EGF-like" evidence="19">
    <location>
        <begin position="1503"/>
        <end position="1539"/>
    </location>
</feature>
<feature type="domain" description="EGF-like" evidence="19">
    <location>
        <begin position="1617"/>
        <end position="1653"/>
    </location>
</feature>
<dbReference type="PANTHER" id="PTHR24049:SF22">
    <property type="entry name" value="DROSOPHILA CRUMBS HOMOLOG"/>
    <property type="match status" value="1"/>
</dbReference>
<dbReference type="InterPro" id="IPR013783">
    <property type="entry name" value="Ig-like_fold"/>
</dbReference>
<dbReference type="SMART" id="SM01411">
    <property type="entry name" value="Ephrin_rec_like"/>
    <property type="match status" value="3"/>
</dbReference>
<feature type="disulfide bond" evidence="15">
    <location>
        <begin position="2078"/>
        <end position="2087"/>
    </location>
</feature>
<evidence type="ECO:0000256" key="14">
    <source>
        <dbReference type="ARBA" id="ARBA00023180"/>
    </source>
</evidence>
<dbReference type="Gene3D" id="2.60.40.10">
    <property type="entry name" value="Immunoglobulins"/>
    <property type="match status" value="2"/>
</dbReference>
<dbReference type="FunFam" id="2.10.25.10:FF:000520">
    <property type="entry name" value="Predicted protein"/>
    <property type="match status" value="1"/>
</dbReference>
<feature type="domain" description="EGF-like" evidence="19">
    <location>
        <begin position="1048"/>
        <end position="1083"/>
    </location>
</feature>
<feature type="transmembrane region" description="Helical" evidence="18">
    <location>
        <begin position="2320"/>
        <end position="2343"/>
    </location>
</feature>
<dbReference type="FunFam" id="2.10.25.10:FF:000565">
    <property type="entry name" value="Predicted protein"/>
    <property type="match status" value="1"/>
</dbReference>
<dbReference type="InterPro" id="IPR009030">
    <property type="entry name" value="Growth_fac_rcpt_cys_sf"/>
</dbReference>
<dbReference type="PROSITE" id="PS51828">
    <property type="entry name" value="PTX_2"/>
    <property type="match status" value="1"/>
</dbReference>
<dbReference type="PROSITE" id="PS50923">
    <property type="entry name" value="SUSHI"/>
    <property type="match status" value="5"/>
</dbReference>
<dbReference type="PRINTS" id="PR00895">
    <property type="entry name" value="PENTAXIN"/>
</dbReference>
<dbReference type="GO" id="GO:0060255">
    <property type="term" value="P:regulation of macromolecule metabolic process"/>
    <property type="evidence" value="ECO:0007669"/>
    <property type="project" value="UniProtKB-ARBA"/>
</dbReference>
<dbReference type="GO" id="GO:0048592">
    <property type="term" value="P:eye morphogenesis"/>
    <property type="evidence" value="ECO:0007669"/>
    <property type="project" value="UniProtKB-ARBA"/>
</dbReference>
<dbReference type="FunFam" id="2.10.25.10:FF:000472">
    <property type="entry name" value="Uncharacterized protein, isoform A"/>
    <property type="match status" value="1"/>
</dbReference>
<feature type="domain" description="EGF-like" evidence="19">
    <location>
        <begin position="2167"/>
        <end position="2203"/>
    </location>
</feature>
<dbReference type="FunFam" id="2.60.120.200:FF:000012">
    <property type="entry name" value="neuronal pentraxin receptor"/>
    <property type="match status" value="1"/>
</dbReference>
<comment type="subcellular location">
    <subcellularLocation>
        <location evidence="1">Apical cell membrane</location>
        <topology evidence="1">Single-pass type I membrane protein</topology>
    </subcellularLocation>
</comment>
<keyword evidence="9" id="KW-0221">Differentiation</keyword>
<dbReference type="Proteomes" id="UP000001554">
    <property type="component" value="Chromosome 6"/>
</dbReference>
<dbReference type="InterPro" id="IPR000152">
    <property type="entry name" value="EGF-type_Asp/Asn_hydroxyl_site"/>
</dbReference>
<dbReference type="Gene3D" id="2.60.120.200">
    <property type="match status" value="1"/>
</dbReference>
<dbReference type="FunFam" id="2.10.25.10:FF:000173">
    <property type="entry name" value="Neurogenic locus notch protein 2"/>
    <property type="match status" value="1"/>
</dbReference>
<dbReference type="Pfam" id="PF02494">
    <property type="entry name" value="HYR"/>
    <property type="match status" value="3"/>
</dbReference>
<feature type="domain" description="EGF-like" evidence="19">
    <location>
        <begin position="2243"/>
        <end position="2279"/>
    </location>
</feature>
<feature type="domain" description="EGF-like" evidence="19">
    <location>
        <begin position="1655"/>
        <end position="1691"/>
    </location>
</feature>
<feature type="domain" description="EGF-like" evidence="19">
    <location>
        <begin position="1313"/>
        <end position="1349"/>
    </location>
</feature>
<proteinExistence type="predicted"/>
<keyword evidence="4 15" id="KW-0245">EGF-like domain</keyword>
<dbReference type="Gene3D" id="2.10.50.10">
    <property type="entry name" value="Tumor Necrosis Factor Receptor, subunit A, domain 2"/>
    <property type="match status" value="2"/>
</dbReference>
<dbReference type="SMART" id="SM00179">
    <property type="entry name" value="EGF_CA"/>
    <property type="match status" value="28"/>
</dbReference>
<evidence type="ECO:0000256" key="16">
    <source>
        <dbReference type="PROSITE-ProRule" id="PRU00302"/>
    </source>
</evidence>
<feature type="domain" description="EGF-like" evidence="19">
    <location>
        <begin position="1010"/>
        <end position="1046"/>
    </location>
</feature>
<dbReference type="PROSITE" id="PS00010">
    <property type="entry name" value="ASX_HYDROXYL"/>
    <property type="match status" value="25"/>
</dbReference>
<dbReference type="FunFam" id="2.10.25.10:FF:000143">
    <property type="entry name" value="Protein crumbs 1"/>
    <property type="match status" value="4"/>
</dbReference>
<dbReference type="InterPro" id="IPR013032">
    <property type="entry name" value="EGF-like_CS"/>
</dbReference>
<keyword evidence="13 15" id="KW-1015">Disulfide bond</keyword>
<dbReference type="Pfam" id="PF00008">
    <property type="entry name" value="EGF"/>
    <property type="match status" value="14"/>
</dbReference>
<keyword evidence="12 18" id="KW-0472">Membrane</keyword>
<dbReference type="InterPro" id="IPR003410">
    <property type="entry name" value="HYR_dom"/>
</dbReference>
<dbReference type="GO" id="GO:0009792">
    <property type="term" value="P:embryo development ending in birth or egg hatching"/>
    <property type="evidence" value="ECO:0007669"/>
    <property type="project" value="UniProtKB-ARBA"/>
</dbReference>
<dbReference type="FunFam" id="2.10.25.10:FF:000434">
    <property type="entry name" value="Predicted protein"/>
    <property type="match status" value="1"/>
</dbReference>
<dbReference type="InterPro" id="IPR018097">
    <property type="entry name" value="EGF_Ca-bd_CS"/>
</dbReference>
<dbReference type="PROSITE" id="PS00022">
    <property type="entry name" value="EGF_1"/>
    <property type="match status" value="28"/>
</dbReference>
<feature type="domain" description="EGF-like" evidence="19">
    <location>
        <begin position="1275"/>
        <end position="1311"/>
    </location>
</feature>
<feature type="disulfide bond" evidence="15">
    <location>
        <begin position="1415"/>
        <end position="1424"/>
    </location>
</feature>
<dbReference type="Pfam" id="PF07645">
    <property type="entry name" value="EGF_CA"/>
    <property type="match status" value="1"/>
</dbReference>
<evidence type="ECO:0000259" key="22">
    <source>
        <dbReference type="PROSITE" id="PS51828"/>
    </source>
</evidence>
<feature type="domain" description="EGF-like" evidence="19">
    <location>
        <begin position="1237"/>
        <end position="1273"/>
    </location>
</feature>
<dbReference type="FunFam" id="2.10.25.10:FF:000321">
    <property type="entry name" value="Protein delta homolog 1"/>
    <property type="match status" value="1"/>
</dbReference>
<dbReference type="FunFam" id="2.10.25.10:FF:000004">
    <property type="entry name" value="Neurogenic locus notch 1"/>
    <property type="match status" value="1"/>
</dbReference>
<evidence type="ECO:0000256" key="1">
    <source>
        <dbReference type="ARBA" id="ARBA00004247"/>
    </source>
</evidence>
<dbReference type="GO" id="GO:0016324">
    <property type="term" value="C:apical plasma membrane"/>
    <property type="evidence" value="ECO:0007669"/>
    <property type="project" value="UniProtKB-SubCell"/>
</dbReference>
<feature type="disulfide bond" evidence="15">
    <location>
        <begin position="1643"/>
        <end position="1652"/>
    </location>
</feature>
<evidence type="ECO:0000256" key="2">
    <source>
        <dbReference type="ARBA" id="ARBA00022473"/>
    </source>
</evidence>
<feature type="domain" description="EGF-like" evidence="19">
    <location>
        <begin position="1465"/>
        <end position="1501"/>
    </location>
</feature>
<feature type="disulfide bond" evidence="15">
    <location>
        <begin position="1605"/>
        <end position="1614"/>
    </location>
</feature>
<feature type="disulfide bond" evidence="15">
    <location>
        <begin position="1111"/>
        <end position="1120"/>
    </location>
</feature>
<dbReference type="GO" id="GO:0051240">
    <property type="term" value="P:positive regulation of multicellular organismal process"/>
    <property type="evidence" value="ECO:0007669"/>
    <property type="project" value="UniProtKB-ARBA"/>
</dbReference>
<dbReference type="SMART" id="SM00032">
    <property type="entry name" value="CCP"/>
    <property type="match status" value="7"/>
</dbReference>
<dbReference type="Pfam" id="PF00354">
    <property type="entry name" value="Pentaxin"/>
    <property type="match status" value="1"/>
</dbReference>
<feature type="domain" description="Sushi" evidence="21">
    <location>
        <begin position="1"/>
        <end position="50"/>
    </location>
</feature>
<feature type="domain" description="EGF-like" evidence="19">
    <location>
        <begin position="2090"/>
        <end position="2127"/>
    </location>
</feature>
<dbReference type="GeneID" id="118417562"/>
<feature type="disulfide bond" evidence="15">
    <location>
        <begin position="1052"/>
        <end position="1062"/>
    </location>
</feature>
<feature type="disulfide bond" evidence="15">
    <location>
        <begin position="1719"/>
        <end position="1728"/>
    </location>
</feature>
<feature type="domain" description="EGF-like" evidence="19">
    <location>
        <begin position="1769"/>
        <end position="1805"/>
    </location>
</feature>
<dbReference type="Gene3D" id="2.10.70.10">
    <property type="entry name" value="Complement Module, domain 1"/>
    <property type="match status" value="6"/>
</dbReference>
<feature type="domain" description="EGF-like" evidence="19">
    <location>
        <begin position="1199"/>
        <end position="1235"/>
    </location>
</feature>
<evidence type="ECO:0000256" key="8">
    <source>
        <dbReference type="ARBA" id="ARBA00022737"/>
    </source>
</evidence>
<evidence type="ECO:0000256" key="5">
    <source>
        <dbReference type="ARBA" id="ARBA00022553"/>
    </source>
</evidence>
<dbReference type="PROSITE" id="PS50026">
    <property type="entry name" value="EGF_3"/>
    <property type="match status" value="28"/>
</dbReference>
<dbReference type="InterPro" id="IPR001759">
    <property type="entry name" value="PTX_dom"/>
</dbReference>
<dbReference type="FunFam" id="2.10.25.10:FF:000230">
    <property type="entry name" value="Delta-like protein"/>
    <property type="match status" value="1"/>
</dbReference>
<feature type="disulfide bond" evidence="15">
    <location>
        <begin position="2269"/>
        <end position="2278"/>
    </location>
</feature>
<feature type="region of interest" description="Disordered" evidence="17">
    <location>
        <begin position="2292"/>
        <end position="2313"/>
    </location>
</feature>
<feature type="disulfide bond" evidence="15">
    <location>
        <begin position="2231"/>
        <end position="2240"/>
    </location>
</feature>
<evidence type="ECO:0000313" key="24">
    <source>
        <dbReference type="RefSeq" id="XP_035679049.1"/>
    </source>
</evidence>
<dbReference type="GO" id="GO:0005911">
    <property type="term" value="C:cell-cell junction"/>
    <property type="evidence" value="ECO:0007669"/>
    <property type="project" value="UniProtKB-ARBA"/>
</dbReference>
<evidence type="ECO:0000256" key="7">
    <source>
        <dbReference type="ARBA" id="ARBA00022729"/>
    </source>
</evidence>
<dbReference type="SUPFAM" id="SSF49899">
    <property type="entry name" value="Concanavalin A-like lectins/glucanases"/>
    <property type="match status" value="1"/>
</dbReference>
<feature type="disulfide bond" evidence="15">
    <location>
        <begin position="2040"/>
        <end position="2049"/>
    </location>
</feature>
<feature type="disulfide bond" evidence="15">
    <location>
        <begin position="1757"/>
        <end position="1766"/>
    </location>
</feature>
<evidence type="ECO:0000259" key="20">
    <source>
        <dbReference type="PROSITE" id="PS50825"/>
    </source>
</evidence>
<dbReference type="PRINTS" id="PR00010">
    <property type="entry name" value="EGFBLOOD"/>
</dbReference>
<feature type="disulfide bond" evidence="15">
    <location>
        <begin position="1453"/>
        <end position="1462"/>
    </location>
</feature>
<dbReference type="GO" id="GO:0051093">
    <property type="term" value="P:negative regulation of developmental process"/>
    <property type="evidence" value="ECO:0007669"/>
    <property type="project" value="UniProtKB-ARBA"/>
</dbReference>
<evidence type="ECO:0000256" key="9">
    <source>
        <dbReference type="ARBA" id="ARBA00022782"/>
    </source>
</evidence>
<evidence type="ECO:0000256" key="4">
    <source>
        <dbReference type="ARBA" id="ARBA00022536"/>
    </source>
</evidence>
<keyword evidence="11 18" id="KW-1133">Transmembrane helix</keyword>
<dbReference type="SUPFAM" id="SSF57184">
    <property type="entry name" value="Growth factor receptor domain"/>
    <property type="match status" value="8"/>
</dbReference>
<dbReference type="GO" id="GO:0048638">
    <property type="term" value="P:regulation of developmental growth"/>
    <property type="evidence" value="ECO:0007669"/>
    <property type="project" value="UniProtKB-ARBA"/>
</dbReference>
<dbReference type="CDD" id="cd00054">
    <property type="entry name" value="EGF_CA"/>
    <property type="match status" value="28"/>
</dbReference>
<dbReference type="GO" id="GO:0009967">
    <property type="term" value="P:positive regulation of signal transduction"/>
    <property type="evidence" value="ECO:0007669"/>
    <property type="project" value="UniProtKB-ARBA"/>
</dbReference>
<feature type="domain" description="Sushi" evidence="21">
    <location>
        <begin position="263"/>
        <end position="323"/>
    </location>
</feature>
<keyword evidence="23" id="KW-1185">Reference proteome</keyword>
<dbReference type="FunFam" id="2.10.25.10:FF:000080">
    <property type="entry name" value="Neurogenic locus notch 1"/>
    <property type="match status" value="4"/>
</dbReference>
<feature type="domain" description="EGF-like" evidence="19">
    <location>
        <begin position="1731"/>
        <end position="1767"/>
    </location>
</feature>
<dbReference type="PROSITE" id="PS50825">
    <property type="entry name" value="HYR"/>
    <property type="match status" value="3"/>
</dbReference>
<organism evidence="23 24">
    <name type="scientific">Branchiostoma floridae</name>
    <name type="common">Florida lancelet</name>
    <name type="synonym">Amphioxus</name>
    <dbReference type="NCBI Taxonomy" id="7739"/>
    <lineage>
        <taxon>Eukaryota</taxon>
        <taxon>Metazoa</taxon>
        <taxon>Chordata</taxon>
        <taxon>Cephalochordata</taxon>
        <taxon>Leptocardii</taxon>
        <taxon>Amphioxiformes</taxon>
        <taxon>Branchiostomatidae</taxon>
        <taxon>Branchiostoma</taxon>
    </lineage>
</organism>
<evidence type="ECO:0000256" key="18">
    <source>
        <dbReference type="SAM" id="Phobius"/>
    </source>
</evidence>
<keyword evidence="6 18" id="KW-0812">Transmembrane</keyword>
<dbReference type="RefSeq" id="XP_035679049.1">
    <property type="nucleotide sequence ID" value="XM_035823156.1"/>
</dbReference>
<dbReference type="GO" id="GO:0003002">
    <property type="term" value="P:regionalization"/>
    <property type="evidence" value="ECO:0007669"/>
    <property type="project" value="UniProtKB-ARBA"/>
</dbReference>
<feature type="disulfide bond" evidence="15">
    <location>
        <begin position="1187"/>
        <end position="1196"/>
    </location>
</feature>
<feature type="domain" description="Pentraxin (PTX)" evidence="22">
    <location>
        <begin position="1808"/>
        <end position="2012"/>
    </location>
</feature>
<dbReference type="FunFam" id="2.10.25.10:FF:000122">
    <property type="entry name" value="Protein crumbs homolog 2"/>
    <property type="match status" value="4"/>
</dbReference>